<gene>
    <name evidence="1" type="ORF">U14_00557</name>
</gene>
<keyword evidence="2" id="KW-1185">Reference proteome</keyword>
<dbReference type="InterPro" id="IPR014968">
    <property type="entry name" value="XisI"/>
</dbReference>
<name>A0A0S6VQK7_9BACT</name>
<organism evidence="1">
    <name type="scientific">Candidatus Moduliflexus flocculans</name>
    <dbReference type="NCBI Taxonomy" id="1499966"/>
    <lineage>
        <taxon>Bacteria</taxon>
        <taxon>Candidatus Moduliflexota</taxon>
        <taxon>Candidatus Moduliflexia</taxon>
        <taxon>Candidatus Moduliflexales</taxon>
        <taxon>Candidatus Moduliflexaceae</taxon>
    </lineage>
</organism>
<sequence length="111" mass="12990">MEKITQYQQYVQQVLSEYAQLSQSDDSIEVELSFDSVRNHYHIFNVGWEKKRRIYGCVIHVDIKDGKIWIQHDGTEAVIADEFLKLGVPKEDIVLAFHSPFRRQFTGFAVN</sequence>
<dbReference type="SUPFAM" id="SSF143847">
    <property type="entry name" value="XisI-like"/>
    <property type="match status" value="1"/>
</dbReference>
<dbReference type="HOGENOM" id="CLU_149829_1_0_0"/>
<reference evidence="1" key="1">
    <citation type="journal article" date="2015" name="PeerJ">
        <title>First genomic representation of candidate bacterial phylum KSB3 points to enhanced environmental sensing as a trigger of wastewater bulking.</title>
        <authorList>
            <person name="Sekiguchi Y."/>
            <person name="Ohashi A."/>
            <person name="Parks D.H."/>
            <person name="Yamauchi T."/>
            <person name="Tyson G.W."/>
            <person name="Hugenholtz P."/>
        </authorList>
    </citation>
    <scope>NUCLEOTIDE SEQUENCE [LARGE SCALE GENOMIC DNA]</scope>
</reference>
<dbReference type="Proteomes" id="UP000030700">
    <property type="component" value="Unassembled WGS sequence"/>
</dbReference>
<dbReference type="CDD" id="cd16382">
    <property type="entry name" value="XisI-like"/>
    <property type="match status" value="1"/>
</dbReference>
<dbReference type="EMBL" id="DF820455">
    <property type="protein sequence ID" value="GAK49335.1"/>
    <property type="molecule type" value="Genomic_DNA"/>
</dbReference>
<protein>
    <submittedName>
        <fullName evidence="1">FdxN element excision controlling factor protein</fullName>
    </submittedName>
</protein>
<dbReference type="STRING" id="1499966.U14_00557"/>
<evidence type="ECO:0000313" key="1">
    <source>
        <dbReference type="EMBL" id="GAK49335.1"/>
    </source>
</evidence>
<dbReference type="AlphaFoldDB" id="A0A0S6VQK7"/>
<proteinExistence type="predicted"/>
<dbReference type="Gene3D" id="3.30.310.110">
    <property type="entry name" value="XisI-like"/>
    <property type="match status" value="1"/>
</dbReference>
<dbReference type="InterPro" id="IPR035943">
    <property type="entry name" value="XisI-like_sf"/>
</dbReference>
<evidence type="ECO:0000313" key="2">
    <source>
        <dbReference type="Proteomes" id="UP000030700"/>
    </source>
</evidence>
<accession>A0A0S6VQK7</accession>
<dbReference type="Pfam" id="PF08869">
    <property type="entry name" value="XisI"/>
    <property type="match status" value="1"/>
</dbReference>